<evidence type="ECO:0000313" key="2">
    <source>
        <dbReference type="EMBL" id="KAE8144089.1"/>
    </source>
</evidence>
<evidence type="ECO:0000256" key="1">
    <source>
        <dbReference type="SAM" id="MobiDB-lite"/>
    </source>
</evidence>
<dbReference type="OrthoDB" id="10506793at2759"/>
<gene>
    <name evidence="2" type="ORF">BDV25DRAFT_146216</name>
</gene>
<feature type="region of interest" description="Disordered" evidence="1">
    <location>
        <begin position="1"/>
        <end position="66"/>
    </location>
</feature>
<feature type="compositionally biased region" description="Polar residues" evidence="1">
    <location>
        <begin position="38"/>
        <end position="54"/>
    </location>
</feature>
<dbReference type="EMBL" id="ML743189">
    <property type="protein sequence ID" value="KAE8144089.1"/>
    <property type="molecule type" value="Genomic_DNA"/>
</dbReference>
<feature type="non-terminal residue" evidence="2">
    <location>
        <position position="252"/>
    </location>
</feature>
<sequence length="252" mass="27599">MIADDPRDAGTTTALTSAGTSDSPTITTTIDPSVSPSRTPGATTSSSSSLQQPHTYVPPVPKLPQGRFSFEYQLPLRRRTLASHTSSLIDTPSVPNPTPSSHRTFMYDRPRRSIPSFSLSHGRPPKESVSLPPSPRFTLDRDPESALAPDADSTVKTLSPNATKRRKDSFYAQQTPPNVKRRMPSSATIYTQEGILGDRSRIVNGVDRHTLEVSGRTSVADDTRSKNEDIFLNIARSDAGRRESLGRSELRR</sequence>
<protein>
    <submittedName>
        <fullName evidence="2">Uncharacterized protein</fullName>
    </submittedName>
</protein>
<reference evidence="2 3" key="1">
    <citation type="submission" date="2019-04" db="EMBL/GenBank/DDBJ databases">
        <title>Friends and foes A comparative genomics study of 23 Aspergillus species from section Flavi.</title>
        <authorList>
            <consortium name="DOE Joint Genome Institute"/>
            <person name="Kjaerbolling I."/>
            <person name="Vesth T."/>
            <person name="Frisvad J.C."/>
            <person name="Nybo J.L."/>
            <person name="Theobald S."/>
            <person name="Kildgaard S."/>
            <person name="Isbrandt T."/>
            <person name="Kuo A."/>
            <person name="Sato A."/>
            <person name="Lyhne E.K."/>
            <person name="Kogle M.E."/>
            <person name="Wiebenga A."/>
            <person name="Kun R.S."/>
            <person name="Lubbers R.J."/>
            <person name="Makela M.R."/>
            <person name="Barry K."/>
            <person name="Chovatia M."/>
            <person name="Clum A."/>
            <person name="Daum C."/>
            <person name="Haridas S."/>
            <person name="He G."/>
            <person name="LaButti K."/>
            <person name="Lipzen A."/>
            <person name="Mondo S."/>
            <person name="Riley R."/>
            <person name="Salamov A."/>
            <person name="Simmons B.A."/>
            <person name="Magnuson J.K."/>
            <person name="Henrissat B."/>
            <person name="Mortensen U.H."/>
            <person name="Larsen T.O."/>
            <person name="Devries R.P."/>
            <person name="Grigoriev I.V."/>
            <person name="Machida M."/>
            <person name="Baker S.E."/>
            <person name="Andersen M.R."/>
        </authorList>
    </citation>
    <scope>NUCLEOTIDE SEQUENCE [LARGE SCALE GENOMIC DNA]</scope>
    <source>
        <strain evidence="2 3">IBT 18842</strain>
    </source>
</reference>
<dbReference type="AlphaFoldDB" id="A0A5N6TD52"/>
<feature type="region of interest" description="Disordered" evidence="1">
    <location>
        <begin position="83"/>
        <end position="183"/>
    </location>
</feature>
<name>A0A5N6TD52_ASPAV</name>
<feature type="compositionally biased region" description="Low complexity" evidence="1">
    <location>
        <begin position="9"/>
        <end position="37"/>
    </location>
</feature>
<dbReference type="Proteomes" id="UP000325780">
    <property type="component" value="Unassembled WGS sequence"/>
</dbReference>
<organism evidence="2 3">
    <name type="scientific">Aspergillus avenaceus</name>
    <dbReference type="NCBI Taxonomy" id="36643"/>
    <lineage>
        <taxon>Eukaryota</taxon>
        <taxon>Fungi</taxon>
        <taxon>Dikarya</taxon>
        <taxon>Ascomycota</taxon>
        <taxon>Pezizomycotina</taxon>
        <taxon>Eurotiomycetes</taxon>
        <taxon>Eurotiomycetidae</taxon>
        <taxon>Eurotiales</taxon>
        <taxon>Aspergillaceae</taxon>
        <taxon>Aspergillus</taxon>
        <taxon>Aspergillus subgen. Circumdati</taxon>
    </lineage>
</organism>
<evidence type="ECO:0000313" key="3">
    <source>
        <dbReference type="Proteomes" id="UP000325780"/>
    </source>
</evidence>
<accession>A0A5N6TD52</accession>
<proteinExistence type="predicted"/>
<keyword evidence="3" id="KW-1185">Reference proteome</keyword>